<gene>
    <name evidence="8" type="ORF">WQ53_15690</name>
</gene>
<dbReference type="Proteomes" id="UP000033067">
    <property type="component" value="Chromosome"/>
</dbReference>
<dbReference type="SUPFAM" id="SSF64518">
    <property type="entry name" value="Phase 1 flagellin"/>
    <property type="match status" value="1"/>
</dbReference>
<dbReference type="Pfam" id="PF00700">
    <property type="entry name" value="Flagellin_C"/>
    <property type="match status" value="1"/>
</dbReference>
<dbReference type="InterPro" id="IPR013384">
    <property type="entry name" value="Flagell_FlgL"/>
</dbReference>
<evidence type="ECO:0000256" key="1">
    <source>
        <dbReference type="ARBA" id="ARBA00004365"/>
    </source>
</evidence>
<proteinExistence type="inferred from homology"/>
<dbReference type="InterPro" id="IPR001029">
    <property type="entry name" value="Flagellin_N"/>
</dbReference>
<dbReference type="AlphaFoldDB" id="A0A0E3UPN6"/>
<evidence type="ECO:0000256" key="4">
    <source>
        <dbReference type="ARBA" id="ARBA00022525"/>
    </source>
</evidence>
<feature type="domain" description="Flagellin C-terminal" evidence="7">
    <location>
        <begin position="329"/>
        <end position="399"/>
    </location>
</feature>
<sequence length="400" mass="41713">MNTRISTGMMYSQTVGTLLSKQAKLNHLQQQLATGQKLVSAKDDPVAAGVAVGLDRALAELERFGANANNLQNRLGLQENVLAQAGQMMARINELTVQANGGALSDADRNAIGKEIRSLRDGLLDLANSSDGAGRYLFGGTADGSAPFAIGSGGVVYSGDQTQRRVEVAPEMSVADTRPGSELFLRVRTGDGRVDVQADAGNAGSGLVKQYGVADSGAWNGGIYRIEFTAPDAYVVLDGNGNPVGGGSYASGDSIVSHGLKLQLEGQPAAGDAFTIGPAGTRDVFATIDRLIGALALAPTTDAQKTEMQNLLQSSLRDIATAQEHLIDARAAGGAQLAALDTAAGLRDSQSLTISTTLSGLRDLDYAEAISRFSLEKTALEAAQLAFTQIQRMSLFNLLR</sequence>
<dbReference type="EMBL" id="CP011144">
    <property type="protein sequence ID" value="AKC87995.1"/>
    <property type="molecule type" value="Genomic_DNA"/>
</dbReference>
<dbReference type="GO" id="GO:0009424">
    <property type="term" value="C:bacterial-type flagellum hook"/>
    <property type="evidence" value="ECO:0007669"/>
    <property type="project" value="InterPro"/>
</dbReference>
<feature type="domain" description="Flagellin N-terminal" evidence="6">
    <location>
        <begin position="5"/>
        <end position="141"/>
    </location>
</feature>
<protein>
    <submittedName>
        <fullName evidence="8">Flagellar hook protein FlgL</fullName>
    </submittedName>
</protein>
<dbReference type="PATRIC" id="fig|314722.6.peg.3395"/>
<evidence type="ECO:0000256" key="2">
    <source>
        <dbReference type="ARBA" id="ARBA00004613"/>
    </source>
</evidence>
<keyword evidence="9" id="KW-1185">Reference proteome</keyword>
<comment type="similarity">
    <text evidence="3">Belongs to the bacterial flagellin family.</text>
</comment>
<dbReference type="RefSeq" id="WP_052633618.1">
    <property type="nucleotide sequence ID" value="NZ_CP011144.1"/>
</dbReference>
<dbReference type="InterPro" id="IPR046358">
    <property type="entry name" value="Flagellin_C"/>
</dbReference>
<evidence type="ECO:0000259" key="7">
    <source>
        <dbReference type="Pfam" id="PF00700"/>
    </source>
</evidence>
<dbReference type="GO" id="GO:0005198">
    <property type="term" value="F:structural molecule activity"/>
    <property type="evidence" value="ECO:0007669"/>
    <property type="project" value="InterPro"/>
</dbReference>
<dbReference type="Gene3D" id="1.20.1330.10">
    <property type="entry name" value="f41 fragment of flagellin, N-terminal domain"/>
    <property type="match status" value="2"/>
</dbReference>
<dbReference type="PANTHER" id="PTHR42792:SF1">
    <property type="entry name" value="FLAGELLAR HOOK-ASSOCIATED PROTEIN 3"/>
    <property type="match status" value="1"/>
</dbReference>
<keyword evidence="8" id="KW-0966">Cell projection</keyword>
<dbReference type="Pfam" id="PF00669">
    <property type="entry name" value="Flagellin_N"/>
    <property type="match status" value="1"/>
</dbReference>
<evidence type="ECO:0000259" key="6">
    <source>
        <dbReference type="Pfam" id="PF00669"/>
    </source>
</evidence>
<dbReference type="OrthoDB" id="9768249at2"/>
<evidence type="ECO:0000313" key="8">
    <source>
        <dbReference type="EMBL" id="AKC87995.1"/>
    </source>
</evidence>
<dbReference type="GO" id="GO:0071973">
    <property type="term" value="P:bacterial-type flagellum-dependent cell motility"/>
    <property type="evidence" value="ECO:0007669"/>
    <property type="project" value="InterPro"/>
</dbReference>
<dbReference type="KEGG" id="psuw:WQ53_15690"/>
<evidence type="ECO:0000313" key="9">
    <source>
        <dbReference type="Proteomes" id="UP000033067"/>
    </source>
</evidence>
<organism evidence="8 9">
    <name type="scientific">Pseudoxanthomonas suwonensis</name>
    <dbReference type="NCBI Taxonomy" id="314722"/>
    <lineage>
        <taxon>Bacteria</taxon>
        <taxon>Pseudomonadati</taxon>
        <taxon>Pseudomonadota</taxon>
        <taxon>Gammaproteobacteria</taxon>
        <taxon>Lysobacterales</taxon>
        <taxon>Lysobacteraceae</taxon>
        <taxon>Pseudoxanthomonas</taxon>
    </lineage>
</organism>
<dbReference type="GO" id="GO:0005576">
    <property type="term" value="C:extracellular region"/>
    <property type="evidence" value="ECO:0007669"/>
    <property type="project" value="UniProtKB-SubCell"/>
</dbReference>
<evidence type="ECO:0000256" key="5">
    <source>
        <dbReference type="ARBA" id="ARBA00023143"/>
    </source>
</evidence>
<evidence type="ECO:0000256" key="3">
    <source>
        <dbReference type="ARBA" id="ARBA00005709"/>
    </source>
</evidence>
<keyword evidence="4" id="KW-0964">Secreted</keyword>
<dbReference type="InterPro" id="IPR001492">
    <property type="entry name" value="Flagellin"/>
</dbReference>
<keyword evidence="8" id="KW-0282">Flagellum</keyword>
<keyword evidence="8" id="KW-0969">Cilium</keyword>
<name>A0A0E3UPN6_9GAMM</name>
<comment type="subcellular location">
    <subcellularLocation>
        <location evidence="1">Bacterial flagellum</location>
    </subcellularLocation>
    <subcellularLocation>
        <location evidence="2">Secreted</location>
    </subcellularLocation>
</comment>
<keyword evidence="5" id="KW-0975">Bacterial flagellum</keyword>
<dbReference type="NCBIfam" id="TIGR02550">
    <property type="entry name" value="flagell_flgL"/>
    <property type="match status" value="1"/>
</dbReference>
<dbReference type="PANTHER" id="PTHR42792">
    <property type="entry name" value="FLAGELLIN"/>
    <property type="match status" value="1"/>
</dbReference>
<accession>A0A0E3UPN6</accession>
<reference evidence="8 9" key="1">
    <citation type="journal article" date="2015" name="Genome Announc.">
        <title>Complete Genome Sequence of Pseudoxanthomonas suwonensis Strain J1, a Cellulose-Degrading Bacterium Isolated from Leaf- and Wood-Enriched Soil.</title>
        <authorList>
            <person name="Hou L."/>
            <person name="Jiang J."/>
            <person name="Xu Z."/>
            <person name="Zhou Y."/>
            <person name="Leung F.C."/>
        </authorList>
    </citation>
    <scope>NUCLEOTIDE SEQUENCE [LARGE SCALE GENOMIC DNA]</scope>
    <source>
        <strain evidence="8 9">J1</strain>
    </source>
</reference>